<evidence type="ECO:0000259" key="4">
    <source>
        <dbReference type="Pfam" id="PF00892"/>
    </source>
</evidence>
<dbReference type="Pfam" id="PF00892">
    <property type="entry name" value="EamA"/>
    <property type="match status" value="1"/>
</dbReference>
<dbReference type="AlphaFoldDB" id="A0A7J6N4A0"/>
<comment type="caution">
    <text evidence="5">The sequence shown here is derived from an EMBL/GenBank/DDBJ whole genome shotgun (WGS) entry which is preliminary data.</text>
</comment>
<dbReference type="PANTHER" id="PTHR13146">
    <property type="match status" value="1"/>
</dbReference>
<feature type="transmembrane region" description="Helical" evidence="2">
    <location>
        <begin position="301"/>
        <end position="320"/>
    </location>
</feature>
<dbReference type="Proteomes" id="UP000591131">
    <property type="component" value="Unassembled WGS sequence"/>
</dbReference>
<feature type="transmembrane region" description="Helical" evidence="2">
    <location>
        <begin position="155"/>
        <end position="173"/>
    </location>
</feature>
<sequence>MPLLPHVPAWAVAAVMLLTGSLNTLSKKAMFETCAPSIRGHTRGDCPSGEEPFNKPWTQNLAMFLGESMLLLLVLYKNRRRQRHQVSEPNSRPSPPPVYYFAPPAALDLLGTGFSGIGMNFISASVWQMMRGSIVVFTAILSVFFLGRSMRRSKVFAVSCTVLGLTLVGTSSVLDTRASSSSGGWGSIIGISFTILGQLCGAAQMITEERLLKARRCPSSLVVGMEGLWGIGSMLVVLTVMSWIPGGDNGSYENSRDSLYKLEHSKAVFTLMLTYFLSISVFNLCGMTVSRRLSSVHRTMLDSLRTMLVWIAQLSAYYIGGSSRYGTPWTPHSWLQFAGFVVCIFGTLMYNDVISLPFGDVRTDEASVALIEDDDDESSSMPSVETADSGDTEMNNY</sequence>
<dbReference type="PANTHER" id="PTHR13146:SF0">
    <property type="entry name" value="SOLUTE CARRIER FAMILY 35 MEMBER F6"/>
    <property type="match status" value="1"/>
</dbReference>
<proteinExistence type="predicted"/>
<evidence type="ECO:0000256" key="2">
    <source>
        <dbReference type="SAM" id="Phobius"/>
    </source>
</evidence>
<feature type="transmembrane region" description="Helical" evidence="2">
    <location>
        <begin position="227"/>
        <end position="247"/>
    </location>
</feature>
<name>A0A7J6N4A0_PERCH</name>
<feature type="chain" id="PRO_5029764272" description="EamA domain-containing protein" evidence="3">
    <location>
        <begin position="27"/>
        <end position="397"/>
    </location>
</feature>
<keyword evidence="6" id="KW-1185">Reference proteome</keyword>
<feature type="transmembrane region" description="Helical" evidence="2">
    <location>
        <begin position="57"/>
        <end position="76"/>
    </location>
</feature>
<feature type="transmembrane region" description="Helical" evidence="2">
    <location>
        <begin position="185"/>
        <end position="206"/>
    </location>
</feature>
<accession>A0A7J6N4A0</accession>
<organism evidence="5 6">
    <name type="scientific">Perkinsus chesapeaki</name>
    <name type="common">Clam parasite</name>
    <name type="synonym">Perkinsus andrewsi</name>
    <dbReference type="NCBI Taxonomy" id="330153"/>
    <lineage>
        <taxon>Eukaryota</taxon>
        <taxon>Sar</taxon>
        <taxon>Alveolata</taxon>
        <taxon>Perkinsozoa</taxon>
        <taxon>Perkinsea</taxon>
        <taxon>Perkinsida</taxon>
        <taxon>Perkinsidae</taxon>
        <taxon>Perkinsus</taxon>
    </lineage>
</organism>
<gene>
    <name evidence="5" type="ORF">FOL47_010365</name>
</gene>
<reference evidence="5 6" key="1">
    <citation type="submission" date="2020-04" db="EMBL/GenBank/DDBJ databases">
        <title>Perkinsus chesapeaki whole genome sequence.</title>
        <authorList>
            <person name="Bogema D.R."/>
        </authorList>
    </citation>
    <scope>NUCLEOTIDE SEQUENCE [LARGE SCALE GENOMIC DNA]</scope>
    <source>
        <strain evidence="5">ATCC PRA-425</strain>
    </source>
</reference>
<evidence type="ECO:0000256" key="1">
    <source>
        <dbReference type="SAM" id="MobiDB-lite"/>
    </source>
</evidence>
<evidence type="ECO:0000256" key="3">
    <source>
        <dbReference type="SAM" id="SignalP"/>
    </source>
</evidence>
<feature type="transmembrane region" description="Helical" evidence="2">
    <location>
        <begin position="267"/>
        <end position="289"/>
    </location>
</feature>
<dbReference type="OrthoDB" id="300580at2759"/>
<evidence type="ECO:0000313" key="6">
    <source>
        <dbReference type="Proteomes" id="UP000591131"/>
    </source>
</evidence>
<evidence type="ECO:0000313" key="5">
    <source>
        <dbReference type="EMBL" id="KAF4677771.1"/>
    </source>
</evidence>
<keyword evidence="2" id="KW-1133">Transmembrane helix</keyword>
<protein>
    <recommendedName>
        <fullName evidence="4">EamA domain-containing protein</fullName>
    </recommendedName>
</protein>
<feature type="transmembrane region" description="Helical" evidence="2">
    <location>
        <begin position="97"/>
        <end position="122"/>
    </location>
</feature>
<keyword evidence="2" id="KW-0472">Membrane</keyword>
<dbReference type="InterPro" id="IPR037185">
    <property type="entry name" value="EmrE-like"/>
</dbReference>
<keyword evidence="3" id="KW-0732">Signal</keyword>
<dbReference type="GO" id="GO:0016020">
    <property type="term" value="C:membrane"/>
    <property type="evidence" value="ECO:0007669"/>
    <property type="project" value="InterPro"/>
</dbReference>
<feature type="region of interest" description="Disordered" evidence="1">
    <location>
        <begin position="372"/>
        <end position="397"/>
    </location>
</feature>
<feature type="domain" description="EamA" evidence="4">
    <location>
        <begin position="59"/>
        <end position="169"/>
    </location>
</feature>
<feature type="signal peptide" evidence="3">
    <location>
        <begin position="1"/>
        <end position="26"/>
    </location>
</feature>
<dbReference type="SUPFAM" id="SSF103481">
    <property type="entry name" value="Multidrug resistance efflux transporter EmrE"/>
    <property type="match status" value="1"/>
</dbReference>
<dbReference type="InterPro" id="IPR000620">
    <property type="entry name" value="EamA_dom"/>
</dbReference>
<feature type="transmembrane region" description="Helical" evidence="2">
    <location>
        <begin position="332"/>
        <end position="350"/>
    </location>
</feature>
<dbReference type="EMBL" id="JAAPAO010000008">
    <property type="protein sequence ID" value="KAF4677771.1"/>
    <property type="molecule type" value="Genomic_DNA"/>
</dbReference>
<feature type="transmembrane region" description="Helical" evidence="2">
    <location>
        <begin position="128"/>
        <end position="146"/>
    </location>
</feature>
<keyword evidence="2" id="KW-0812">Transmembrane</keyword>